<comment type="caution">
    <text evidence="3">The sequence shown here is derived from an EMBL/GenBank/DDBJ whole genome shotgun (WGS) entry which is preliminary data.</text>
</comment>
<dbReference type="Proteomes" id="UP000467214">
    <property type="component" value="Unassembled WGS sequence"/>
</dbReference>
<protein>
    <recommendedName>
        <fullName evidence="2">Flagellar assembly protein T middle domain-containing protein</fullName>
    </recommendedName>
</protein>
<feature type="domain" description="Flagellar assembly protein T middle" evidence="2">
    <location>
        <begin position="142"/>
        <end position="305"/>
    </location>
</feature>
<sequence length="432" mass="45570">MRTTPHLLGLLLALLLGVSGANAEVYQAEGMASLEGGRTAAREQAIDDALAQIAVSHRGRLVGVSELGPEGLAESSLLGPRRVPGRMSVISEREGEQLLYVTVSLDTGQASPGASPRITVPDTQAGQNGCAGASLPPGRFLKRRALTSFFALKHPQQSSGLGEISYWLPGELARRLSLQSNVSAMDGGRYTLFAPEVLDDPLSGQDSARKLGAREGAQFIVAGQVVESRINRQAPRVSLFGPADSPEAGITYNGPFAGFLGASVRVAPVAREFAMDMWLYDGFTGALLARERLSGEASGDVAPSSARSLTPYALADSDYGRMIDGLIDQAVERLSVNMGCLPFTTRVVRAQGGKVYLGAGAVDGLAVGDRLLVYRQQPDTQIRSASGEALGVPEVLLGDISITQVQPRFALGIMNGGRQAQTGDLARFPRRL</sequence>
<evidence type="ECO:0000313" key="3">
    <source>
        <dbReference type="EMBL" id="MXR36608.1"/>
    </source>
</evidence>
<dbReference type="AlphaFoldDB" id="A0A845BN42"/>
<gene>
    <name evidence="3" type="ORF">GQF02_06460</name>
</gene>
<proteinExistence type="predicted"/>
<name>A0A845BN42_9NEIS</name>
<organism evidence="3 4">
    <name type="scientific">Craterilacuibacter sinensis</name>
    <dbReference type="NCBI Taxonomy" id="2686017"/>
    <lineage>
        <taxon>Bacteria</taxon>
        <taxon>Pseudomonadati</taxon>
        <taxon>Pseudomonadota</taxon>
        <taxon>Betaproteobacteria</taxon>
        <taxon>Neisseriales</taxon>
        <taxon>Neisseriaceae</taxon>
        <taxon>Craterilacuibacter</taxon>
    </lineage>
</organism>
<reference evidence="3 4" key="1">
    <citation type="submission" date="2019-12" db="EMBL/GenBank/DDBJ databases">
        <title>Neisseriaceae gen. nov. sp. Genome sequencing and assembly.</title>
        <authorList>
            <person name="Liu Z."/>
            <person name="Li A."/>
        </authorList>
    </citation>
    <scope>NUCLEOTIDE SEQUENCE [LARGE SCALE GENOMIC DNA]</scope>
    <source>
        <strain evidence="3 4">B2N2-7</strain>
    </source>
</reference>
<dbReference type="EMBL" id="WSSB01000005">
    <property type="protein sequence ID" value="MXR36608.1"/>
    <property type="molecule type" value="Genomic_DNA"/>
</dbReference>
<keyword evidence="1" id="KW-0732">Signal</keyword>
<evidence type="ECO:0000259" key="2">
    <source>
        <dbReference type="Pfam" id="PF16539"/>
    </source>
</evidence>
<dbReference type="RefSeq" id="WP_160795737.1">
    <property type="nucleotide sequence ID" value="NZ_WSSB01000005.1"/>
</dbReference>
<dbReference type="Gene3D" id="3.30.1660.40">
    <property type="entry name" value="FlgT, N-terminal domain"/>
    <property type="match status" value="1"/>
</dbReference>
<dbReference type="InterPro" id="IPR038180">
    <property type="entry name" value="FlgT_N_sf"/>
</dbReference>
<evidence type="ECO:0000313" key="4">
    <source>
        <dbReference type="Proteomes" id="UP000467214"/>
    </source>
</evidence>
<keyword evidence="4" id="KW-1185">Reference proteome</keyword>
<feature type="chain" id="PRO_5032585651" description="Flagellar assembly protein T middle domain-containing protein" evidence="1">
    <location>
        <begin position="24"/>
        <end position="432"/>
    </location>
</feature>
<accession>A0A845BN42</accession>
<dbReference type="Gene3D" id="3.40.50.10610">
    <property type="entry name" value="ABC-type transport auxiliary lipoprotein component"/>
    <property type="match status" value="1"/>
</dbReference>
<feature type="signal peptide" evidence="1">
    <location>
        <begin position="1"/>
        <end position="23"/>
    </location>
</feature>
<dbReference type="InterPro" id="IPR032386">
    <property type="entry name" value="FlgT_M"/>
</dbReference>
<dbReference type="Pfam" id="PF16539">
    <property type="entry name" value="FlgT_M"/>
    <property type="match status" value="1"/>
</dbReference>
<evidence type="ECO:0000256" key="1">
    <source>
        <dbReference type="SAM" id="SignalP"/>
    </source>
</evidence>